<dbReference type="Gene3D" id="3.10.510.20">
    <property type="entry name" value="YcgL domain"/>
    <property type="match status" value="1"/>
</dbReference>
<accession>A0A7M3MJA0</accession>
<sequence length="88" mass="9846">MEEFMKVDVYQVKLRMPTGQGVSLLVPAGTDLNTLPAKVRDLGELHFDKTIDLETSDTRIALDSEKAIANIGKDGYHLQGWKMDVQNK</sequence>
<evidence type="ECO:0000313" key="1">
    <source>
        <dbReference type="EMBL" id="TVM19887.1"/>
    </source>
</evidence>
<protein>
    <submittedName>
        <fullName evidence="1">Uncharacterized protein</fullName>
    </submittedName>
</protein>
<reference evidence="1 2" key="1">
    <citation type="submission" date="2018-06" db="EMBL/GenBank/DDBJ databases">
        <title>Complete genome of Desulfovibrio indonesiensis P37SLT.</title>
        <authorList>
            <person name="Crispim J.S."/>
            <person name="Vidigal P.M.P."/>
            <person name="Silva L.C.F."/>
            <person name="Laguardia C.N."/>
            <person name="Araujo L.C."/>
            <person name="Dias R.S."/>
            <person name="Sousa M.P."/>
            <person name="Paula S.O."/>
            <person name="Silva C."/>
        </authorList>
    </citation>
    <scope>NUCLEOTIDE SEQUENCE [LARGE SCALE GENOMIC DNA]</scope>
    <source>
        <strain evidence="1 2">P37SLT</strain>
    </source>
</reference>
<evidence type="ECO:0000313" key="2">
    <source>
        <dbReference type="Proteomes" id="UP000448292"/>
    </source>
</evidence>
<comment type="caution">
    <text evidence="1">The sequence shown here is derived from an EMBL/GenBank/DDBJ whole genome shotgun (WGS) entry which is preliminary data.</text>
</comment>
<dbReference type="InterPro" id="IPR038068">
    <property type="entry name" value="YcgL-like_sf"/>
</dbReference>
<proteinExistence type="predicted"/>
<dbReference type="EMBL" id="QMIE01000001">
    <property type="protein sequence ID" value="TVM19887.1"/>
    <property type="molecule type" value="Genomic_DNA"/>
</dbReference>
<dbReference type="Proteomes" id="UP000448292">
    <property type="component" value="Unassembled WGS sequence"/>
</dbReference>
<name>A0A7M3MJA0_9BACT</name>
<dbReference type="AlphaFoldDB" id="A0A7M3MJA0"/>
<keyword evidence="2" id="KW-1185">Reference proteome</keyword>
<organism evidence="1 2">
    <name type="scientific">Oceanidesulfovibrio indonesiensis</name>
    <dbReference type="NCBI Taxonomy" id="54767"/>
    <lineage>
        <taxon>Bacteria</taxon>
        <taxon>Pseudomonadati</taxon>
        <taxon>Thermodesulfobacteriota</taxon>
        <taxon>Desulfovibrionia</taxon>
        <taxon>Desulfovibrionales</taxon>
        <taxon>Desulfovibrionaceae</taxon>
        <taxon>Oceanidesulfovibrio</taxon>
    </lineage>
</organism>
<gene>
    <name evidence="1" type="ORF">DPQ33_01265</name>
</gene>